<proteinExistence type="predicted"/>
<dbReference type="InterPro" id="IPR013517">
    <property type="entry name" value="FG-GAP"/>
</dbReference>
<dbReference type="Pfam" id="PF14312">
    <property type="entry name" value="FG-GAP_2"/>
    <property type="match status" value="1"/>
</dbReference>
<keyword evidence="2" id="KW-1185">Reference proteome</keyword>
<gene>
    <name evidence="1" type="ORF">KIPB_016189</name>
</gene>
<feature type="non-terminal residue" evidence="1">
    <location>
        <position position="1"/>
    </location>
</feature>
<name>A0A9K3DBC7_9EUKA</name>
<reference evidence="1 2" key="1">
    <citation type="journal article" date="2018" name="PLoS ONE">
        <title>The draft genome of Kipferlia bialata reveals reductive genome evolution in fornicate parasites.</title>
        <authorList>
            <person name="Tanifuji G."/>
            <person name="Takabayashi S."/>
            <person name="Kume K."/>
            <person name="Takagi M."/>
            <person name="Nakayama T."/>
            <person name="Kamikawa R."/>
            <person name="Inagaki Y."/>
            <person name="Hashimoto T."/>
        </authorList>
    </citation>
    <scope>NUCLEOTIDE SEQUENCE [LARGE SCALE GENOMIC DNA]</scope>
    <source>
        <strain evidence="1">NY0173</strain>
    </source>
</reference>
<evidence type="ECO:0000313" key="1">
    <source>
        <dbReference type="EMBL" id="GIQ92424.1"/>
    </source>
</evidence>
<accession>A0A9K3DBC7</accession>
<sequence>DFGASVSISGDWAVIGSPQGYGTEQDQVGSALMYHRYDGLWTQQQPLEVPTLTNMH</sequence>
<dbReference type="AlphaFoldDB" id="A0A9K3DBC7"/>
<dbReference type="Proteomes" id="UP000265618">
    <property type="component" value="Unassembled WGS sequence"/>
</dbReference>
<organism evidence="1 2">
    <name type="scientific">Kipferlia bialata</name>
    <dbReference type="NCBI Taxonomy" id="797122"/>
    <lineage>
        <taxon>Eukaryota</taxon>
        <taxon>Metamonada</taxon>
        <taxon>Carpediemonas-like organisms</taxon>
        <taxon>Kipferlia</taxon>
    </lineage>
</organism>
<dbReference type="EMBL" id="BDIP01009675">
    <property type="protein sequence ID" value="GIQ92424.1"/>
    <property type="molecule type" value="Genomic_DNA"/>
</dbReference>
<comment type="caution">
    <text evidence="1">The sequence shown here is derived from an EMBL/GenBank/DDBJ whole genome shotgun (WGS) entry which is preliminary data.</text>
</comment>
<evidence type="ECO:0000313" key="2">
    <source>
        <dbReference type="Proteomes" id="UP000265618"/>
    </source>
</evidence>
<protein>
    <submittedName>
        <fullName evidence="1">Uncharacterized protein</fullName>
    </submittedName>
</protein>